<dbReference type="EMBL" id="CP011232">
    <property type="protein sequence ID" value="AKI96710.1"/>
    <property type="molecule type" value="Genomic_DNA"/>
</dbReference>
<evidence type="ECO:0000313" key="5">
    <source>
        <dbReference type="EMBL" id="AKI96710.1"/>
    </source>
</evidence>
<evidence type="ECO:0000259" key="4">
    <source>
        <dbReference type="Pfam" id="PF01321"/>
    </source>
</evidence>
<dbReference type="InterPro" id="IPR001131">
    <property type="entry name" value="Peptidase_M24B_aminopep-P_CS"/>
</dbReference>
<dbReference type="PANTHER" id="PTHR46112:SF3">
    <property type="entry name" value="AMINOPEPTIDASE YPDF"/>
    <property type="match status" value="1"/>
</dbReference>
<dbReference type="PANTHER" id="PTHR46112">
    <property type="entry name" value="AMINOPEPTIDASE"/>
    <property type="match status" value="1"/>
</dbReference>
<dbReference type="Pfam" id="PF01321">
    <property type="entry name" value="Creatinase_N"/>
    <property type="match status" value="1"/>
</dbReference>
<feature type="domain" description="Peptidase M24" evidence="3">
    <location>
        <begin position="142"/>
        <end position="344"/>
    </location>
</feature>
<dbReference type="InterPro" id="IPR036005">
    <property type="entry name" value="Creatinase/aminopeptidase-like"/>
</dbReference>
<dbReference type="GO" id="GO:0008235">
    <property type="term" value="F:metalloexopeptidase activity"/>
    <property type="evidence" value="ECO:0007669"/>
    <property type="project" value="UniProtKB-ARBA"/>
</dbReference>
<dbReference type="CDD" id="cd01092">
    <property type="entry name" value="APP-like"/>
    <property type="match status" value="1"/>
</dbReference>
<dbReference type="OrthoDB" id="9806388at2"/>
<keyword evidence="2" id="KW-0378">Hydrolase</keyword>
<dbReference type="InterPro" id="IPR000994">
    <property type="entry name" value="Pept_M24"/>
</dbReference>
<dbReference type="PRINTS" id="PR00599">
    <property type="entry name" value="MAPEPTIDASE"/>
</dbReference>
<dbReference type="Gene3D" id="3.40.350.10">
    <property type="entry name" value="Creatinase/prolidase N-terminal domain"/>
    <property type="match status" value="1"/>
</dbReference>
<protein>
    <submittedName>
        <fullName evidence="5">Peptidase M24</fullName>
    </submittedName>
</protein>
<dbReference type="SUPFAM" id="SSF53092">
    <property type="entry name" value="Creatinase/prolidase N-terminal domain"/>
    <property type="match status" value="1"/>
</dbReference>
<keyword evidence="6" id="KW-1185">Reference proteome</keyword>
<organism evidence="5 6">
    <name type="scientific">Kosmotoga pacifica</name>
    <dbReference type="NCBI Taxonomy" id="1330330"/>
    <lineage>
        <taxon>Bacteria</taxon>
        <taxon>Thermotogati</taxon>
        <taxon>Thermotogota</taxon>
        <taxon>Thermotogae</taxon>
        <taxon>Kosmotogales</taxon>
        <taxon>Kosmotogaceae</taxon>
        <taxon>Kosmotoga</taxon>
    </lineage>
</organism>
<dbReference type="SUPFAM" id="SSF55920">
    <property type="entry name" value="Creatinase/aminopeptidase"/>
    <property type="match status" value="1"/>
</dbReference>
<feature type="domain" description="Creatinase N-terminal" evidence="4">
    <location>
        <begin position="3"/>
        <end position="135"/>
    </location>
</feature>
<dbReference type="KEGG" id="kpf:IX53_01485"/>
<dbReference type="PROSITE" id="PS00491">
    <property type="entry name" value="PROLINE_PEPTIDASE"/>
    <property type="match status" value="1"/>
</dbReference>
<sequence length="360" mass="40218">MDRLLKLREKMEEKELDALLVFNRENSNRASSWYISGFSGSFAVLFITHRSEYIITDSRYFTQASLQTSFKLIPYNGGGIDNLKSLLRQLISEEKIRRLGFESERITHHYFVNLLSDLGVELVISDDIIKALRMVKSQEEIEKIRKAVEVAEDSLLETLNMVRPGVTELEVAARLEYEMRKRGGIPAFETIVVSGERSAIVHGSPSEKKLGDGEFLLIDYGAFVDGYCSDITRTFAIGDPSEEMIEVYNIVYEAQKKAREVARAGIMGVELHSVAGQIISEAGYGEYFGHGLGHGLGMEVHENPVANQINHEPLPAGAVITIEPGIYLPGKFGIRIEDDVLLTEEGCIVLTSLDRELKTL</sequence>
<dbReference type="Gene3D" id="3.90.230.10">
    <property type="entry name" value="Creatinase/methionine aminopeptidase superfamily"/>
    <property type="match status" value="1"/>
</dbReference>
<accession>A0A0G2Z520</accession>
<dbReference type="Proteomes" id="UP000035159">
    <property type="component" value="Chromosome"/>
</dbReference>
<keyword evidence="1" id="KW-0479">Metal-binding</keyword>
<dbReference type="Pfam" id="PF00557">
    <property type="entry name" value="Peptidase_M24"/>
    <property type="match status" value="1"/>
</dbReference>
<dbReference type="GO" id="GO:0046872">
    <property type="term" value="F:metal ion binding"/>
    <property type="evidence" value="ECO:0007669"/>
    <property type="project" value="UniProtKB-KW"/>
</dbReference>
<evidence type="ECO:0000256" key="2">
    <source>
        <dbReference type="ARBA" id="ARBA00022801"/>
    </source>
</evidence>
<proteinExistence type="predicted"/>
<evidence type="ECO:0000259" key="3">
    <source>
        <dbReference type="Pfam" id="PF00557"/>
    </source>
</evidence>
<name>A0A0G2Z520_9BACT</name>
<gene>
    <name evidence="5" type="ORF">IX53_01485</name>
</gene>
<dbReference type="InterPro" id="IPR000587">
    <property type="entry name" value="Creatinase_N"/>
</dbReference>
<dbReference type="PATRIC" id="fig|1330330.3.peg.302"/>
<dbReference type="RefSeq" id="WP_047753845.1">
    <property type="nucleotide sequence ID" value="NZ_CAJUHA010000022.1"/>
</dbReference>
<evidence type="ECO:0000256" key="1">
    <source>
        <dbReference type="ARBA" id="ARBA00022723"/>
    </source>
</evidence>
<evidence type="ECO:0000313" key="6">
    <source>
        <dbReference type="Proteomes" id="UP000035159"/>
    </source>
</evidence>
<dbReference type="STRING" id="1330330.IX53_01485"/>
<dbReference type="InterPro" id="IPR001714">
    <property type="entry name" value="Pept_M24_MAP"/>
</dbReference>
<dbReference type="InterPro" id="IPR029149">
    <property type="entry name" value="Creatin/AminoP/Spt16_N"/>
</dbReference>
<reference evidence="5 6" key="1">
    <citation type="submission" date="2015-04" db="EMBL/GenBank/DDBJ databases">
        <title>Complete Genome Sequence of Kosmotoga pacifica SLHLJ1.</title>
        <authorList>
            <person name="Jiang L.J."/>
            <person name="Shao Z.Z."/>
            <person name="Jebbar M."/>
        </authorList>
    </citation>
    <scope>NUCLEOTIDE SEQUENCE [LARGE SCALE GENOMIC DNA]</scope>
    <source>
        <strain evidence="5 6">SLHLJ1</strain>
    </source>
</reference>
<dbReference type="GO" id="GO:0004177">
    <property type="term" value="F:aminopeptidase activity"/>
    <property type="evidence" value="ECO:0007669"/>
    <property type="project" value="UniProtKB-ARBA"/>
</dbReference>
<dbReference type="InterPro" id="IPR050659">
    <property type="entry name" value="Peptidase_M24B"/>
</dbReference>
<dbReference type="AlphaFoldDB" id="A0A0G2Z520"/>